<feature type="non-terminal residue" evidence="1">
    <location>
        <position position="1"/>
    </location>
</feature>
<reference evidence="1 2" key="1">
    <citation type="submission" date="2016-06" db="EMBL/GenBank/DDBJ databases">
        <title>The Draft Genome Sequence and Annotation of the Desert Woodrat Neotoma lepida.</title>
        <authorList>
            <person name="Campbell M."/>
            <person name="Oakeson K.F."/>
            <person name="Yandell M."/>
            <person name="Halpert J.R."/>
            <person name="Dearing D."/>
        </authorList>
    </citation>
    <scope>NUCLEOTIDE SEQUENCE [LARGE SCALE GENOMIC DNA]</scope>
    <source>
        <strain evidence="1">417</strain>
        <tissue evidence="1">Liver</tissue>
    </source>
</reference>
<dbReference type="Proteomes" id="UP000092124">
    <property type="component" value="Unassembled WGS sequence"/>
</dbReference>
<keyword evidence="2" id="KW-1185">Reference proteome</keyword>
<comment type="caution">
    <text evidence="1">The sequence shown here is derived from an EMBL/GenBank/DDBJ whole genome shotgun (WGS) entry which is preliminary data.</text>
</comment>
<feature type="non-terminal residue" evidence="1">
    <location>
        <position position="85"/>
    </location>
</feature>
<sequence>IKFAFSTSFLSHDSAVPYYLSYLKGTAIVKGQTAELRVHCNVKKPCTCEGVSASGDPWRSLPSKLDATVLYNQNKLSCFQSPSRP</sequence>
<evidence type="ECO:0000313" key="2">
    <source>
        <dbReference type="Proteomes" id="UP000092124"/>
    </source>
</evidence>
<proteinExistence type="predicted"/>
<name>A0A1A6HJR8_NEOLE</name>
<gene>
    <name evidence="1" type="ORF">A6R68_19396</name>
</gene>
<protein>
    <submittedName>
        <fullName evidence="1">Uncharacterized protein</fullName>
    </submittedName>
</protein>
<dbReference type="EMBL" id="LZPO01027490">
    <property type="protein sequence ID" value="OBS78215.1"/>
    <property type="molecule type" value="Genomic_DNA"/>
</dbReference>
<accession>A0A1A6HJR8</accession>
<evidence type="ECO:0000313" key="1">
    <source>
        <dbReference type="EMBL" id="OBS78215.1"/>
    </source>
</evidence>
<organism evidence="1 2">
    <name type="scientific">Neotoma lepida</name>
    <name type="common">Desert woodrat</name>
    <dbReference type="NCBI Taxonomy" id="56216"/>
    <lineage>
        <taxon>Eukaryota</taxon>
        <taxon>Metazoa</taxon>
        <taxon>Chordata</taxon>
        <taxon>Craniata</taxon>
        <taxon>Vertebrata</taxon>
        <taxon>Euteleostomi</taxon>
        <taxon>Mammalia</taxon>
        <taxon>Eutheria</taxon>
        <taxon>Euarchontoglires</taxon>
        <taxon>Glires</taxon>
        <taxon>Rodentia</taxon>
        <taxon>Myomorpha</taxon>
        <taxon>Muroidea</taxon>
        <taxon>Cricetidae</taxon>
        <taxon>Neotominae</taxon>
        <taxon>Neotoma</taxon>
    </lineage>
</organism>
<dbReference type="AlphaFoldDB" id="A0A1A6HJR8"/>